<feature type="domain" description="Helicase ATP-binding" evidence="16">
    <location>
        <begin position="264"/>
        <end position="425"/>
    </location>
</feature>
<dbReference type="InterPro" id="IPR027417">
    <property type="entry name" value="P-loop_NTPase"/>
</dbReference>
<dbReference type="PROSITE" id="PS51192">
    <property type="entry name" value="HELICASE_ATP_BIND_1"/>
    <property type="match status" value="1"/>
</dbReference>
<dbReference type="InterPro" id="IPR004609">
    <property type="entry name" value="ATP-dep_DNA_helicase_RecG"/>
</dbReference>
<dbReference type="AlphaFoldDB" id="A0A1T4Q344"/>
<dbReference type="GO" id="GO:0005524">
    <property type="term" value="F:ATP binding"/>
    <property type="evidence" value="ECO:0007669"/>
    <property type="project" value="UniProtKB-KW"/>
</dbReference>
<comment type="catalytic activity">
    <reaction evidence="14 15">
        <text>ATP + H2O = ADP + phosphate + H(+)</text>
        <dbReference type="Rhea" id="RHEA:13065"/>
        <dbReference type="ChEBI" id="CHEBI:15377"/>
        <dbReference type="ChEBI" id="CHEBI:15378"/>
        <dbReference type="ChEBI" id="CHEBI:30616"/>
        <dbReference type="ChEBI" id="CHEBI:43474"/>
        <dbReference type="ChEBI" id="CHEBI:456216"/>
        <dbReference type="EC" id="5.6.2.4"/>
    </reaction>
</comment>
<evidence type="ECO:0000256" key="5">
    <source>
        <dbReference type="ARBA" id="ARBA00022801"/>
    </source>
</evidence>
<evidence type="ECO:0000313" key="19">
    <source>
        <dbReference type="Proteomes" id="UP000243297"/>
    </source>
</evidence>
<name>A0A1T4Q344_9FIRM</name>
<comment type="function">
    <text evidence="15">Plays a critical role in recombination and DNA repair. Helps process Holliday junction intermediates to mature products by catalyzing branch migration. Has replication fork regression activity, unwinds stalled or blocked replication forks to make a HJ that can be resolved. Has a DNA unwinding activity characteristic of a DNA helicase with 3'-5' polarity.</text>
</comment>
<dbReference type="RefSeq" id="WP_078712681.1">
    <property type="nucleotide sequence ID" value="NZ_FUWY01000008.1"/>
</dbReference>
<dbReference type="InterPro" id="IPR033454">
    <property type="entry name" value="RecG_wedge"/>
</dbReference>
<dbReference type="EC" id="5.6.2.4" evidence="13 15"/>
<dbReference type="InterPro" id="IPR014001">
    <property type="entry name" value="Helicase_ATP-bd"/>
</dbReference>
<keyword evidence="9 15" id="KW-0233">DNA recombination</keyword>
<dbReference type="NCBIfam" id="NF008165">
    <property type="entry name" value="PRK10917.1-3"/>
    <property type="match status" value="1"/>
</dbReference>
<keyword evidence="19" id="KW-1185">Reference proteome</keyword>
<dbReference type="EMBL" id="FUWY01000008">
    <property type="protein sequence ID" value="SJZ98222.1"/>
    <property type="molecule type" value="Genomic_DNA"/>
</dbReference>
<evidence type="ECO:0000256" key="8">
    <source>
        <dbReference type="ARBA" id="ARBA00023125"/>
    </source>
</evidence>
<evidence type="ECO:0000256" key="14">
    <source>
        <dbReference type="ARBA" id="ARBA00048988"/>
    </source>
</evidence>
<keyword evidence="7 15" id="KW-0067">ATP-binding</keyword>
<dbReference type="SMART" id="SM00487">
    <property type="entry name" value="DEXDc"/>
    <property type="match status" value="1"/>
</dbReference>
<dbReference type="Pfam" id="PF00270">
    <property type="entry name" value="DEAD"/>
    <property type="match status" value="1"/>
</dbReference>
<dbReference type="Gene3D" id="3.40.50.300">
    <property type="entry name" value="P-loop containing nucleotide triphosphate hydrolases"/>
    <property type="match status" value="2"/>
</dbReference>
<sequence>MVLSLKACKIPPKKIEILNQMSLYDAEDLLSYYPFRYEQLELKEYDHWQIKDKVVFEARVITYPKSIRFKGSRTMTKFQVENEDDVFDITLFNRPWINKMELGQVITIIGKYEGNRKVTAIQYNFRPLNEQLGIQPVYPLKYGLTQKNMQDVLRRCFDNSKATIENDVPSKYRERYRLLDKKDAYEKIHFPENATDVSLAIRTLKYEEFLKFHLAIQLIRKQNEKVEHKQGKNFNFDDVFVLANHLPFPLTKDQVKAVNDVLEDLQSDHVMYRLIQGDVGCGKTVVAALGMVACSYSKKQAALLAPTEILAKQHYLSLKDLLRSTDLKIEVLYSALPTIKKKEILENLKEGKIDILVGTHSLIQADVVFKDLGFVVADEQHRFGVEQRRKLLDKGDKVDFLLMSATPIPRTLANTLYGDMDVTTIETMPSGRKEVKTVLIEENSFRSVLSDVKEILQEGRQIYVVCSAIEESENFSARNVVDIYENLQKQFKGIATVGILHGKMSSDEKEQVMQDFKKNKIQILVSTTVIEVGINVVNATCMIIYDAHRFGLSQLHQLRGRVQRGSHQGICYLLTDSKEQESLERLNVLVKSNNGFEISFEDLRLRGPGDILGTRQSGLPAFLLGNLVEDTKIIETTRKDVQEILDESTNIENERLIKKVLLINENALSTMD</sequence>
<dbReference type="GO" id="GO:0006310">
    <property type="term" value="P:DNA recombination"/>
    <property type="evidence" value="ECO:0007669"/>
    <property type="project" value="UniProtKB-UniRule"/>
</dbReference>
<dbReference type="SUPFAM" id="SSF50249">
    <property type="entry name" value="Nucleic acid-binding proteins"/>
    <property type="match status" value="1"/>
</dbReference>
<keyword evidence="6 15" id="KW-0347">Helicase</keyword>
<evidence type="ECO:0000256" key="3">
    <source>
        <dbReference type="ARBA" id="ARBA00022741"/>
    </source>
</evidence>
<dbReference type="InterPro" id="IPR012340">
    <property type="entry name" value="NA-bd_OB-fold"/>
</dbReference>
<dbReference type="SUPFAM" id="SSF52540">
    <property type="entry name" value="P-loop containing nucleoside triphosphate hydrolases"/>
    <property type="match status" value="1"/>
</dbReference>
<dbReference type="InterPro" id="IPR001650">
    <property type="entry name" value="Helicase_C-like"/>
</dbReference>
<evidence type="ECO:0000256" key="10">
    <source>
        <dbReference type="ARBA" id="ARBA00023204"/>
    </source>
</evidence>
<dbReference type="InterPro" id="IPR011545">
    <property type="entry name" value="DEAD/DEAH_box_helicase_dom"/>
</dbReference>
<dbReference type="PANTHER" id="PTHR47964">
    <property type="entry name" value="ATP-DEPENDENT DNA HELICASE HOMOLOG RECG, CHLOROPLASTIC"/>
    <property type="match status" value="1"/>
</dbReference>
<evidence type="ECO:0000256" key="11">
    <source>
        <dbReference type="ARBA" id="ARBA00023235"/>
    </source>
</evidence>
<dbReference type="PANTHER" id="PTHR47964:SF1">
    <property type="entry name" value="ATP-DEPENDENT DNA HELICASE HOMOLOG RECG, CHLOROPLASTIC"/>
    <property type="match status" value="1"/>
</dbReference>
<evidence type="ECO:0000256" key="7">
    <source>
        <dbReference type="ARBA" id="ARBA00022840"/>
    </source>
</evidence>
<organism evidence="18 19">
    <name type="scientific">Anaerorhabdus furcosa</name>
    <dbReference type="NCBI Taxonomy" id="118967"/>
    <lineage>
        <taxon>Bacteria</taxon>
        <taxon>Bacillati</taxon>
        <taxon>Bacillota</taxon>
        <taxon>Erysipelotrichia</taxon>
        <taxon>Erysipelotrichales</taxon>
        <taxon>Erysipelotrichaceae</taxon>
        <taxon>Anaerorhabdus</taxon>
    </lineage>
</organism>
<dbReference type="GO" id="GO:0003677">
    <property type="term" value="F:DNA binding"/>
    <property type="evidence" value="ECO:0007669"/>
    <property type="project" value="UniProtKB-KW"/>
</dbReference>
<dbReference type="InterPro" id="IPR047112">
    <property type="entry name" value="RecG/Mfd"/>
</dbReference>
<dbReference type="GO" id="GO:0043138">
    <property type="term" value="F:3'-5' DNA helicase activity"/>
    <property type="evidence" value="ECO:0007669"/>
    <property type="project" value="UniProtKB-EC"/>
</dbReference>
<dbReference type="Proteomes" id="UP000243297">
    <property type="component" value="Unassembled WGS sequence"/>
</dbReference>
<proteinExistence type="inferred from homology"/>
<dbReference type="GO" id="GO:0006281">
    <property type="term" value="P:DNA repair"/>
    <property type="evidence" value="ECO:0007669"/>
    <property type="project" value="UniProtKB-UniRule"/>
</dbReference>
<evidence type="ECO:0000256" key="13">
    <source>
        <dbReference type="ARBA" id="ARBA00034808"/>
    </source>
</evidence>
<keyword evidence="4 15" id="KW-0227">DNA damage</keyword>
<dbReference type="STRING" id="118967.SAMN02745191_2295"/>
<keyword evidence="10 15" id="KW-0234">DNA repair</keyword>
<evidence type="ECO:0000259" key="16">
    <source>
        <dbReference type="PROSITE" id="PS51192"/>
    </source>
</evidence>
<accession>A0A1T4Q344</accession>
<gene>
    <name evidence="18" type="ORF">SAMN02745191_2295</name>
</gene>
<dbReference type="SMART" id="SM00490">
    <property type="entry name" value="HELICc"/>
    <property type="match status" value="2"/>
</dbReference>
<evidence type="ECO:0000256" key="1">
    <source>
        <dbReference type="ARBA" id="ARBA00007504"/>
    </source>
</evidence>
<keyword evidence="5 15" id="KW-0378">Hydrolase</keyword>
<evidence type="ECO:0000256" key="2">
    <source>
        <dbReference type="ARBA" id="ARBA00017846"/>
    </source>
</evidence>
<evidence type="ECO:0000313" key="18">
    <source>
        <dbReference type="EMBL" id="SJZ98222.1"/>
    </source>
</evidence>
<reference evidence="19" key="1">
    <citation type="submission" date="2017-02" db="EMBL/GenBank/DDBJ databases">
        <authorList>
            <person name="Varghese N."/>
            <person name="Submissions S."/>
        </authorList>
    </citation>
    <scope>NUCLEOTIDE SEQUENCE [LARGE SCALE GENOMIC DNA]</scope>
    <source>
        <strain evidence="19">ATCC 25662</strain>
    </source>
</reference>
<dbReference type="GO" id="GO:0016887">
    <property type="term" value="F:ATP hydrolysis activity"/>
    <property type="evidence" value="ECO:0007669"/>
    <property type="project" value="RHEA"/>
</dbReference>
<evidence type="ECO:0000259" key="17">
    <source>
        <dbReference type="PROSITE" id="PS51194"/>
    </source>
</evidence>
<dbReference type="Pfam" id="PF17191">
    <property type="entry name" value="RecG_wedge"/>
    <property type="match status" value="1"/>
</dbReference>
<dbReference type="PROSITE" id="PS51194">
    <property type="entry name" value="HELICASE_CTER"/>
    <property type="match status" value="1"/>
</dbReference>
<evidence type="ECO:0000256" key="4">
    <source>
        <dbReference type="ARBA" id="ARBA00022763"/>
    </source>
</evidence>
<feature type="domain" description="Helicase C-terminal" evidence="17">
    <location>
        <begin position="448"/>
        <end position="604"/>
    </location>
</feature>
<comment type="catalytic activity">
    <reaction evidence="12 15">
        <text>Couples ATP hydrolysis with the unwinding of duplex DNA by translocating in the 3'-5' direction.</text>
        <dbReference type="EC" id="5.6.2.4"/>
    </reaction>
</comment>
<dbReference type="InterPro" id="IPR045562">
    <property type="entry name" value="RecG_dom3_C"/>
</dbReference>
<dbReference type="Pfam" id="PF00271">
    <property type="entry name" value="Helicase_C"/>
    <property type="match status" value="1"/>
</dbReference>
<dbReference type="Pfam" id="PF19833">
    <property type="entry name" value="RecG_dom3_C"/>
    <property type="match status" value="1"/>
</dbReference>
<dbReference type="OrthoDB" id="9804325at2"/>
<protein>
    <recommendedName>
        <fullName evidence="2 15">ATP-dependent DNA helicase RecG</fullName>
        <ecNumber evidence="13 15">5.6.2.4</ecNumber>
    </recommendedName>
</protein>
<evidence type="ECO:0000256" key="9">
    <source>
        <dbReference type="ARBA" id="ARBA00023172"/>
    </source>
</evidence>
<keyword evidence="3 15" id="KW-0547">Nucleotide-binding</keyword>
<keyword evidence="8" id="KW-0238">DNA-binding</keyword>
<keyword evidence="11" id="KW-0413">Isomerase</keyword>
<evidence type="ECO:0000256" key="12">
    <source>
        <dbReference type="ARBA" id="ARBA00034617"/>
    </source>
</evidence>
<evidence type="ECO:0000256" key="15">
    <source>
        <dbReference type="RuleBase" id="RU363016"/>
    </source>
</evidence>
<evidence type="ECO:0000256" key="6">
    <source>
        <dbReference type="ARBA" id="ARBA00022806"/>
    </source>
</evidence>
<dbReference type="NCBIfam" id="TIGR00643">
    <property type="entry name" value="recG"/>
    <property type="match status" value="1"/>
</dbReference>
<comment type="similarity">
    <text evidence="1 15">Belongs to the helicase family. RecG subfamily.</text>
</comment>